<dbReference type="EMBL" id="KZ819325">
    <property type="protein sequence ID" value="PWN21503.1"/>
    <property type="molecule type" value="Genomic_DNA"/>
</dbReference>
<feature type="compositionally biased region" description="Polar residues" evidence="3">
    <location>
        <begin position="1"/>
        <end position="29"/>
    </location>
</feature>
<dbReference type="Gene3D" id="1.10.510.10">
    <property type="entry name" value="Transferase(Phosphotransferase) domain 1"/>
    <property type="match status" value="1"/>
</dbReference>
<dbReference type="InterPro" id="IPR051130">
    <property type="entry name" value="Mito_struct-func_regulator"/>
</dbReference>
<dbReference type="InterPro" id="IPR011009">
    <property type="entry name" value="Kinase-like_dom_sf"/>
</dbReference>
<dbReference type="RefSeq" id="XP_025348663.1">
    <property type="nucleotide sequence ID" value="XM_025492283.1"/>
</dbReference>
<reference evidence="6 7" key="1">
    <citation type="journal article" date="2018" name="Mol. Biol. Evol.">
        <title>Broad Genomic Sampling Reveals a Smut Pathogenic Ancestry of the Fungal Clade Ustilaginomycotina.</title>
        <authorList>
            <person name="Kijpornyongpan T."/>
            <person name="Mondo S.J."/>
            <person name="Barry K."/>
            <person name="Sandor L."/>
            <person name="Lee J."/>
            <person name="Lipzen A."/>
            <person name="Pangilinan J."/>
            <person name="LaButti K."/>
            <person name="Hainaut M."/>
            <person name="Henrissat B."/>
            <person name="Grigoriev I.V."/>
            <person name="Spatafora J.W."/>
            <person name="Aime M.C."/>
        </authorList>
    </citation>
    <scope>NUCLEOTIDE SEQUENCE [LARGE SCALE GENOMIC DNA]</scope>
    <source>
        <strain evidence="6 7">MCA 4718</strain>
    </source>
</reference>
<sequence>MLRQSQQWRQALLSSPSWATSGAGSSNGTARIELRQLHRPAAKRSPSGCPASTSRLRPLRSFSTTPLVCQEEKSHPTKRSRPIDNRPFSKKYPPPLKAPEPVTFDQPAISNPIETQKAHERFQKYSRIGGISAAVAIVLGLGLYYALPKLHADEAKLQSDLELKGLSMSKDEMEAKVQKAQENLNNAGSFTVLAVKRSTVIAKAVGLCVWDYRKTLNAKYDSAAESNEELRKCHLRSANRVLKALQTNGGLYIKLGQHVSSIILLPTEWTNTLKPLQDQNHATPLHELEAMFRQETGSSFAESFSEIDEKPLGVASLAQVHKARDRKTGQWLAIKLMHPDVERFSEVDMRTVNYLVKWVKRVFPQFEFTWLAEEMNQNMPLEMDFRHEAQNSRRAAQDFDRYKKTTVYIPKVPWVYKRAMAMEYIDGRRPDDLQYLADHNIDRNLVSQELSRVFAQMLYIHGFFHADPHGGNVLIRSKPKQSRSPHNFEVVLLDHGLYFDIEKDLRTDYARFWLSLLSRSTPAVQADRKRLAKRIADIGDDLYPILESAITGRSGLEGSDPKNPHGVKGKKRPSSMLDMQTGSEMSEEEQEHIRKTVMEREGLFLSILDLLRRVPRRMLMVLKLNDLTRSLDASLHTTHGPTRPFIIAARYCALAVWDDDRAKLREKRRASGWSFGVVREWLHCWTNYLWFYRGLAFLETISNIRAGTSKILVFSSALVTGKGWHAATQKASGMEDQAKRRSKEKRDQETARKSIEGEKKSEGKEKSGRSAGGGGGGGGGSAKG</sequence>
<dbReference type="InterPro" id="IPR004147">
    <property type="entry name" value="ABC1_dom"/>
</dbReference>
<dbReference type="CDD" id="cd13969">
    <property type="entry name" value="ADCK1-like"/>
    <property type="match status" value="1"/>
</dbReference>
<feature type="non-terminal residue" evidence="6">
    <location>
        <position position="784"/>
    </location>
</feature>
<comment type="similarity">
    <text evidence="1">Belongs to the protein kinase superfamily. ADCK protein kinase family.</text>
</comment>
<dbReference type="PANTHER" id="PTHR43173">
    <property type="entry name" value="ABC1 FAMILY PROTEIN"/>
    <property type="match status" value="1"/>
</dbReference>
<feature type="region of interest" description="Disordered" evidence="3">
    <location>
        <begin position="553"/>
        <end position="591"/>
    </location>
</feature>
<keyword evidence="4" id="KW-1133">Transmembrane helix</keyword>
<accession>A0A316UAR1</accession>
<proteinExistence type="inferred from homology"/>
<feature type="coiled-coil region" evidence="2">
    <location>
        <begin position="163"/>
        <end position="190"/>
    </location>
</feature>
<dbReference type="PANTHER" id="PTHR43173:SF19">
    <property type="entry name" value="AARF DOMAIN-CONTAINING PROTEIN KINASE 1"/>
    <property type="match status" value="1"/>
</dbReference>
<dbReference type="OrthoDB" id="427480at2759"/>
<dbReference type="Pfam" id="PF03109">
    <property type="entry name" value="ABC1"/>
    <property type="match status" value="1"/>
</dbReference>
<evidence type="ECO:0000313" key="7">
    <source>
        <dbReference type="Proteomes" id="UP000245942"/>
    </source>
</evidence>
<evidence type="ECO:0000256" key="3">
    <source>
        <dbReference type="SAM" id="MobiDB-lite"/>
    </source>
</evidence>
<feature type="compositionally biased region" description="Polar residues" evidence="3">
    <location>
        <begin position="50"/>
        <end position="67"/>
    </location>
</feature>
<dbReference type="AlphaFoldDB" id="A0A316UAR1"/>
<feature type="compositionally biased region" description="Gly residues" evidence="3">
    <location>
        <begin position="770"/>
        <end position="784"/>
    </location>
</feature>
<organism evidence="6 7">
    <name type="scientific">Pseudomicrostroma glucosiphilum</name>
    <dbReference type="NCBI Taxonomy" id="1684307"/>
    <lineage>
        <taxon>Eukaryota</taxon>
        <taxon>Fungi</taxon>
        <taxon>Dikarya</taxon>
        <taxon>Basidiomycota</taxon>
        <taxon>Ustilaginomycotina</taxon>
        <taxon>Exobasidiomycetes</taxon>
        <taxon>Microstromatales</taxon>
        <taxon>Microstromatales incertae sedis</taxon>
        <taxon>Pseudomicrostroma</taxon>
    </lineage>
</organism>
<feature type="transmembrane region" description="Helical" evidence="4">
    <location>
        <begin position="128"/>
        <end position="147"/>
    </location>
</feature>
<dbReference type="GO" id="GO:0007005">
    <property type="term" value="P:mitochondrion organization"/>
    <property type="evidence" value="ECO:0007669"/>
    <property type="project" value="TreeGrafter"/>
</dbReference>
<dbReference type="GO" id="GO:0055088">
    <property type="term" value="P:lipid homeostasis"/>
    <property type="evidence" value="ECO:0007669"/>
    <property type="project" value="TreeGrafter"/>
</dbReference>
<dbReference type="STRING" id="1684307.A0A316UAR1"/>
<feature type="domain" description="ABC1 atypical kinase-like" evidence="5">
    <location>
        <begin position="276"/>
        <end position="524"/>
    </location>
</feature>
<evidence type="ECO:0000259" key="5">
    <source>
        <dbReference type="Pfam" id="PF03109"/>
    </source>
</evidence>
<dbReference type="Proteomes" id="UP000245942">
    <property type="component" value="Unassembled WGS sequence"/>
</dbReference>
<evidence type="ECO:0000256" key="4">
    <source>
        <dbReference type="SAM" id="Phobius"/>
    </source>
</evidence>
<protein>
    <submittedName>
        <fullName evidence="6">ABC1-domain-containing protein</fullName>
    </submittedName>
</protein>
<evidence type="ECO:0000313" key="6">
    <source>
        <dbReference type="EMBL" id="PWN21503.1"/>
    </source>
</evidence>
<dbReference type="InterPro" id="IPR045307">
    <property type="entry name" value="ADCK1_dom"/>
</dbReference>
<keyword evidence="2" id="KW-0175">Coiled coil</keyword>
<keyword evidence="7" id="KW-1185">Reference proteome</keyword>
<feature type="region of interest" description="Disordered" evidence="3">
    <location>
        <begin position="729"/>
        <end position="784"/>
    </location>
</feature>
<dbReference type="SUPFAM" id="SSF56112">
    <property type="entry name" value="Protein kinase-like (PK-like)"/>
    <property type="match status" value="1"/>
</dbReference>
<gene>
    <name evidence="6" type="ORF">BCV69DRAFT_282226</name>
</gene>
<evidence type="ECO:0000256" key="1">
    <source>
        <dbReference type="ARBA" id="ARBA00009670"/>
    </source>
</evidence>
<evidence type="ECO:0000256" key="2">
    <source>
        <dbReference type="SAM" id="Coils"/>
    </source>
</evidence>
<keyword evidence="4" id="KW-0472">Membrane</keyword>
<name>A0A316UAR1_9BASI</name>
<dbReference type="GeneID" id="37014017"/>
<keyword evidence="4" id="KW-0812">Transmembrane</keyword>
<dbReference type="GO" id="GO:0005743">
    <property type="term" value="C:mitochondrial inner membrane"/>
    <property type="evidence" value="ECO:0007669"/>
    <property type="project" value="TreeGrafter"/>
</dbReference>
<feature type="region of interest" description="Disordered" evidence="3">
    <location>
        <begin position="1"/>
        <end position="103"/>
    </location>
</feature>
<feature type="compositionally biased region" description="Basic and acidic residues" evidence="3">
    <location>
        <begin position="736"/>
        <end position="768"/>
    </location>
</feature>